<organism evidence="1 2">
    <name type="scientific">Actinoplanes philippinensis</name>
    <dbReference type="NCBI Taxonomy" id="35752"/>
    <lineage>
        <taxon>Bacteria</taxon>
        <taxon>Bacillati</taxon>
        <taxon>Actinomycetota</taxon>
        <taxon>Actinomycetes</taxon>
        <taxon>Micromonosporales</taxon>
        <taxon>Micromonosporaceae</taxon>
        <taxon>Actinoplanes</taxon>
    </lineage>
</organism>
<accession>A0A1I2FZG5</accession>
<dbReference type="STRING" id="35752.SAMN05421541_10682"/>
<dbReference type="Proteomes" id="UP000199645">
    <property type="component" value="Unassembled WGS sequence"/>
</dbReference>
<sequence length="122" mass="13901">MTSEPVWPLAKLSALRLGRRLAVEVPATGPGRRAFVDITPRAVAGDAQARHEKWTHKSDARSFRIEHWEYDADLLDGYDYDIGSILLRSAVAADESELLTVLREWRLGPHRFEYAWDTADPR</sequence>
<reference evidence="1 2" key="1">
    <citation type="submission" date="2016-10" db="EMBL/GenBank/DDBJ databases">
        <authorList>
            <person name="de Groot N.N."/>
        </authorList>
    </citation>
    <scope>NUCLEOTIDE SEQUENCE [LARGE SCALE GENOMIC DNA]</scope>
    <source>
        <strain evidence="1 2">DSM 43019</strain>
    </source>
</reference>
<proteinExistence type="predicted"/>
<name>A0A1I2FZG5_9ACTN</name>
<keyword evidence="2" id="KW-1185">Reference proteome</keyword>
<evidence type="ECO:0000313" key="2">
    <source>
        <dbReference type="Proteomes" id="UP000199645"/>
    </source>
</evidence>
<dbReference type="RefSeq" id="WP_203779204.1">
    <property type="nucleotide sequence ID" value="NZ_BOMT01000023.1"/>
</dbReference>
<evidence type="ECO:0000313" key="1">
    <source>
        <dbReference type="EMBL" id="SFF10722.1"/>
    </source>
</evidence>
<dbReference type="EMBL" id="FONV01000006">
    <property type="protein sequence ID" value="SFF10722.1"/>
    <property type="molecule type" value="Genomic_DNA"/>
</dbReference>
<protein>
    <submittedName>
        <fullName evidence="1">Uncharacterized protein</fullName>
    </submittedName>
</protein>
<dbReference type="AlphaFoldDB" id="A0A1I2FZG5"/>
<gene>
    <name evidence="1" type="ORF">SAMN05421541_10682</name>
</gene>